<feature type="transmembrane region" description="Helical" evidence="7">
    <location>
        <begin position="65"/>
        <end position="86"/>
    </location>
</feature>
<feature type="transmembrane region" description="Helical" evidence="7">
    <location>
        <begin position="203"/>
        <end position="224"/>
    </location>
</feature>
<dbReference type="InterPro" id="IPR037294">
    <property type="entry name" value="ABC_BtuC-like"/>
</dbReference>
<comment type="similarity">
    <text evidence="2 6">Belongs to the ABC-3 integral membrane protein family.</text>
</comment>
<gene>
    <name evidence="8" type="ORF">CARG_07920</name>
</gene>
<evidence type="ECO:0000313" key="9">
    <source>
        <dbReference type="Proteomes" id="UP000016943"/>
    </source>
</evidence>
<dbReference type="EMBL" id="CP006365">
    <property type="protein sequence ID" value="AGU15701.1"/>
    <property type="molecule type" value="Genomic_DNA"/>
</dbReference>
<accession>U3GZ72</accession>
<sequence>MILNVLALPIVEVIIIGALAGLVGVYAVLNNKVFFTESITHGTFPGAVIGVVLGAHFGLDHAGLSLMLFAGATAACVPLSWLMFVLARKSTMSPQSAAGVVLTLGFALGYFLNKWFAPLPLKIEGFLAGSVLNIHRTDVLAAAIVFAISLAITARWGNTLIFYAFDRSGFQALNSKHASIAGRSIAPTALAEITMLTMITSTIVVLIPAVGTILAIALVAAPAAGLAPRMNSPQALMIAAPIAGVIIGLAGLAVAIVFNLSAGGTIALAAGAFYLGCRLL</sequence>
<dbReference type="Pfam" id="PF00950">
    <property type="entry name" value="ABC-3"/>
    <property type="match status" value="1"/>
</dbReference>
<feature type="transmembrane region" description="Helical" evidence="7">
    <location>
        <begin position="98"/>
        <end position="119"/>
    </location>
</feature>
<dbReference type="Proteomes" id="UP000016943">
    <property type="component" value="Chromosome"/>
</dbReference>
<proteinExistence type="inferred from homology"/>
<keyword evidence="5 7" id="KW-0472">Membrane</keyword>
<dbReference type="OrthoDB" id="3260923at2"/>
<evidence type="ECO:0000256" key="7">
    <source>
        <dbReference type="SAM" id="Phobius"/>
    </source>
</evidence>
<dbReference type="KEGG" id="caz:CARG_07920"/>
<name>U3GZ72_9CORY</name>
<evidence type="ECO:0000256" key="5">
    <source>
        <dbReference type="ARBA" id="ARBA00023136"/>
    </source>
</evidence>
<dbReference type="GeneID" id="78250331"/>
<evidence type="ECO:0008006" key="10">
    <source>
        <dbReference type="Google" id="ProtNLM"/>
    </source>
</evidence>
<dbReference type="GO" id="GO:0055085">
    <property type="term" value="P:transmembrane transport"/>
    <property type="evidence" value="ECO:0007669"/>
    <property type="project" value="InterPro"/>
</dbReference>
<dbReference type="STRING" id="1348662.CARG_07920"/>
<evidence type="ECO:0000256" key="6">
    <source>
        <dbReference type="RuleBase" id="RU003943"/>
    </source>
</evidence>
<feature type="transmembrane region" description="Helical" evidence="7">
    <location>
        <begin position="139"/>
        <end position="165"/>
    </location>
</feature>
<dbReference type="InterPro" id="IPR001626">
    <property type="entry name" value="ABC_TroCD"/>
</dbReference>
<feature type="transmembrane region" description="Helical" evidence="7">
    <location>
        <begin position="41"/>
        <end position="59"/>
    </location>
</feature>
<protein>
    <recommendedName>
        <fullName evidence="10">Zinc ABC transporter permease</fullName>
    </recommendedName>
</protein>
<dbReference type="PATRIC" id="fig|1348662.3.peg.1566"/>
<dbReference type="GO" id="GO:0043190">
    <property type="term" value="C:ATP-binding cassette (ABC) transporter complex"/>
    <property type="evidence" value="ECO:0007669"/>
    <property type="project" value="InterPro"/>
</dbReference>
<keyword evidence="4 7" id="KW-1133">Transmembrane helix</keyword>
<feature type="transmembrane region" description="Helical" evidence="7">
    <location>
        <begin position="6"/>
        <end position="29"/>
    </location>
</feature>
<organism evidence="8 9">
    <name type="scientific">Corynebacterium argentoratense DSM 44202</name>
    <dbReference type="NCBI Taxonomy" id="1348662"/>
    <lineage>
        <taxon>Bacteria</taxon>
        <taxon>Bacillati</taxon>
        <taxon>Actinomycetota</taxon>
        <taxon>Actinomycetes</taxon>
        <taxon>Mycobacteriales</taxon>
        <taxon>Corynebacteriaceae</taxon>
        <taxon>Corynebacterium</taxon>
    </lineage>
</organism>
<reference evidence="8 9" key="1">
    <citation type="journal article" date="2013" name="Genome Announc.">
        <title>Whole-Genome Sequence of the Clinical Strain Corynebacterium argentoratense DSM 44202, Isolated from a Human Throat Specimen.</title>
        <authorList>
            <person name="Bomholt C."/>
            <person name="Glaub A."/>
            <person name="Gravermann K."/>
            <person name="Albersmeier A."/>
            <person name="Brinkrolf K."/>
            <person name="Ruckert C."/>
            <person name="Tauch A."/>
        </authorList>
    </citation>
    <scope>NUCLEOTIDE SEQUENCE [LARGE SCALE GENOMIC DNA]</scope>
    <source>
        <strain evidence="8">DSM 44202</strain>
    </source>
</reference>
<dbReference type="RefSeq" id="WP_021012091.1">
    <property type="nucleotide sequence ID" value="NC_022198.1"/>
</dbReference>
<keyword evidence="6" id="KW-0813">Transport</keyword>
<dbReference type="eggNOG" id="COG1108">
    <property type="taxonomic scope" value="Bacteria"/>
</dbReference>
<dbReference type="SUPFAM" id="SSF81345">
    <property type="entry name" value="ABC transporter involved in vitamin B12 uptake, BtuC"/>
    <property type="match status" value="1"/>
</dbReference>
<evidence type="ECO:0000256" key="4">
    <source>
        <dbReference type="ARBA" id="ARBA00022989"/>
    </source>
</evidence>
<dbReference type="AlphaFoldDB" id="U3GZ72"/>
<keyword evidence="9" id="KW-1185">Reference proteome</keyword>
<evidence type="ECO:0000256" key="1">
    <source>
        <dbReference type="ARBA" id="ARBA00004141"/>
    </source>
</evidence>
<dbReference type="PANTHER" id="PTHR30477:SF0">
    <property type="entry name" value="METAL TRANSPORT SYSTEM MEMBRANE PROTEIN TM_0125-RELATED"/>
    <property type="match status" value="1"/>
</dbReference>
<evidence type="ECO:0000313" key="8">
    <source>
        <dbReference type="EMBL" id="AGU15701.1"/>
    </source>
</evidence>
<comment type="subcellular location">
    <subcellularLocation>
        <location evidence="6">Cell membrane</location>
        <topology evidence="6">Multi-pass membrane protein</topology>
    </subcellularLocation>
    <subcellularLocation>
        <location evidence="1">Membrane</location>
        <topology evidence="1">Multi-pass membrane protein</topology>
    </subcellularLocation>
</comment>
<dbReference type="PANTHER" id="PTHR30477">
    <property type="entry name" value="ABC-TRANSPORTER METAL-BINDING PROTEIN"/>
    <property type="match status" value="1"/>
</dbReference>
<evidence type="ECO:0000256" key="3">
    <source>
        <dbReference type="ARBA" id="ARBA00022692"/>
    </source>
</evidence>
<keyword evidence="3 6" id="KW-0812">Transmembrane</keyword>
<feature type="transmembrane region" description="Helical" evidence="7">
    <location>
        <begin position="236"/>
        <end position="258"/>
    </location>
</feature>
<dbReference type="HOGENOM" id="CLU_028808_4_3_11"/>
<evidence type="ECO:0000256" key="2">
    <source>
        <dbReference type="ARBA" id="ARBA00008034"/>
    </source>
</evidence>